<sequence length="353" mass="38436">MATPKTEDTPSTPLDIEGYDLANSGRFMDSLVTLLNEASTCMLQVKKNAGISAECSSAVPMNDEEKRDQMQAIVSVLSQNCKRQITGDEIGQSKCPGPPKADCFTPTSLPRQTGRGQRPTMGQMDPSSYSRQNSSYPPSAMVDSVIEFITASRNMLCALNQRLKDSARAKEESKKRTEDENAKPAIYQDCLNSEKKSIEPISQTKTDQILPIPFPAAKQPGQTRPPQPEKECQKTPDKSSTEIQAYRTLDPPSEGSQTNPPAQCLKHPKVKCKKIAAEEAVLSHAGVKTPMPSRIPRAKSMIEEKMGSGIFDKAPTEGGAVKSQCAKRTPKEASYSSLRQRSKTPKGDGSTVL</sequence>
<protein>
    <submittedName>
        <fullName evidence="2">Uncharacterized protein</fullName>
    </submittedName>
</protein>
<feature type="region of interest" description="Disordered" evidence="1">
    <location>
        <begin position="88"/>
        <end position="137"/>
    </location>
</feature>
<organism evidence="2">
    <name type="scientific">Dendroctonus ponderosae</name>
    <name type="common">Mountain pine beetle</name>
    <dbReference type="NCBI Taxonomy" id="77166"/>
    <lineage>
        <taxon>Eukaryota</taxon>
        <taxon>Metazoa</taxon>
        <taxon>Ecdysozoa</taxon>
        <taxon>Arthropoda</taxon>
        <taxon>Hexapoda</taxon>
        <taxon>Insecta</taxon>
        <taxon>Pterygota</taxon>
        <taxon>Neoptera</taxon>
        <taxon>Endopterygota</taxon>
        <taxon>Coleoptera</taxon>
        <taxon>Polyphaga</taxon>
        <taxon>Cucujiformia</taxon>
        <taxon>Curculionidae</taxon>
        <taxon>Scolytinae</taxon>
        <taxon>Dendroctonus</taxon>
    </lineage>
</organism>
<reference evidence="2" key="1">
    <citation type="journal article" date="2013" name="Genome Biol.">
        <title>Draft genome of the mountain pine beetle, Dendroctonus ponderosae Hopkins, a major forest pest.</title>
        <authorList>
            <person name="Keeling C.I."/>
            <person name="Yuen M.M."/>
            <person name="Liao N.Y."/>
            <person name="Docking T.R."/>
            <person name="Chan S.K."/>
            <person name="Taylor G.A."/>
            <person name="Palmquist D.L."/>
            <person name="Jackman S.D."/>
            <person name="Nguyen A."/>
            <person name="Li M."/>
            <person name="Henderson H."/>
            <person name="Janes J.K."/>
            <person name="Zhao Y."/>
            <person name="Pandoh P."/>
            <person name="Moore R."/>
            <person name="Sperling F.A."/>
            <person name="Huber D.P."/>
            <person name="Birol I."/>
            <person name="Jones S.J."/>
            <person name="Bohlmann J."/>
        </authorList>
    </citation>
    <scope>NUCLEOTIDE SEQUENCE</scope>
</reference>
<feature type="compositionally biased region" description="Basic and acidic residues" evidence="1">
    <location>
        <begin position="227"/>
        <end position="240"/>
    </location>
</feature>
<evidence type="ECO:0000313" key="2">
    <source>
        <dbReference type="EMBL" id="ENN73456.1"/>
    </source>
</evidence>
<dbReference type="HOGENOM" id="CLU_785872_0_0_1"/>
<gene>
    <name evidence="2" type="ORF">YQE_09932</name>
</gene>
<evidence type="ECO:0000256" key="1">
    <source>
        <dbReference type="SAM" id="MobiDB-lite"/>
    </source>
</evidence>
<accession>N6TYL2</accession>
<feature type="region of interest" description="Disordered" evidence="1">
    <location>
        <begin position="166"/>
        <end position="265"/>
    </location>
</feature>
<feature type="region of interest" description="Disordered" evidence="1">
    <location>
        <begin position="310"/>
        <end position="353"/>
    </location>
</feature>
<feature type="compositionally biased region" description="Basic and acidic residues" evidence="1">
    <location>
        <begin position="166"/>
        <end position="182"/>
    </location>
</feature>
<dbReference type="AlphaFoldDB" id="N6TYL2"/>
<name>N6TYL2_DENPD</name>
<dbReference type="EMBL" id="KB741162">
    <property type="protein sequence ID" value="ENN73456.1"/>
    <property type="molecule type" value="Genomic_DNA"/>
</dbReference>
<feature type="compositionally biased region" description="Polar residues" evidence="1">
    <location>
        <begin position="125"/>
        <end position="137"/>
    </location>
</feature>
<feature type="compositionally biased region" description="Polar residues" evidence="1">
    <location>
        <begin position="105"/>
        <end position="115"/>
    </location>
</feature>
<proteinExistence type="predicted"/>
<dbReference type="OrthoDB" id="6784275at2759"/>
<feature type="non-terminal residue" evidence="2">
    <location>
        <position position="1"/>
    </location>
</feature>